<comment type="subcellular location">
    <subcellularLocation>
        <location evidence="1">Nucleus</location>
    </subcellularLocation>
</comment>
<evidence type="ECO:0000256" key="4">
    <source>
        <dbReference type="ARBA" id="ARBA00022833"/>
    </source>
</evidence>
<dbReference type="GO" id="GO:0008270">
    <property type="term" value="F:zinc ion binding"/>
    <property type="evidence" value="ECO:0007669"/>
    <property type="project" value="UniProtKB-KW"/>
</dbReference>
<comment type="caution">
    <text evidence="8">The sequence shown here is derived from an EMBL/GenBank/DDBJ whole genome shotgun (WGS) entry which is preliminary data.</text>
</comment>
<dbReference type="EMBL" id="QXFV01000624">
    <property type="protein sequence ID" value="KAE9032534.1"/>
    <property type="molecule type" value="Genomic_DNA"/>
</dbReference>
<gene>
    <name evidence="8" type="ORF">PR001_g10566</name>
</gene>
<dbReference type="InterPro" id="IPR008906">
    <property type="entry name" value="HATC_C_dom"/>
</dbReference>
<organism evidence="8 9">
    <name type="scientific">Phytophthora rubi</name>
    <dbReference type="NCBI Taxonomy" id="129364"/>
    <lineage>
        <taxon>Eukaryota</taxon>
        <taxon>Sar</taxon>
        <taxon>Stramenopiles</taxon>
        <taxon>Oomycota</taxon>
        <taxon>Peronosporomycetes</taxon>
        <taxon>Peronosporales</taxon>
        <taxon>Peronosporaceae</taxon>
        <taxon>Phytophthora</taxon>
    </lineage>
</organism>
<evidence type="ECO:0000256" key="2">
    <source>
        <dbReference type="ARBA" id="ARBA00022723"/>
    </source>
</evidence>
<protein>
    <recommendedName>
        <fullName evidence="7">HAT C-terminal dimerisation domain-containing protein</fullName>
    </recommendedName>
</protein>
<feature type="region of interest" description="Disordered" evidence="6">
    <location>
        <begin position="196"/>
        <end position="217"/>
    </location>
</feature>
<dbReference type="GO" id="GO:0046983">
    <property type="term" value="F:protein dimerization activity"/>
    <property type="evidence" value="ECO:0007669"/>
    <property type="project" value="InterPro"/>
</dbReference>
<dbReference type="PANTHER" id="PTHR46481:SF10">
    <property type="entry name" value="ZINC FINGER BED DOMAIN-CONTAINING PROTEIN 39"/>
    <property type="match status" value="1"/>
</dbReference>
<evidence type="ECO:0000256" key="5">
    <source>
        <dbReference type="ARBA" id="ARBA00023242"/>
    </source>
</evidence>
<evidence type="ECO:0000313" key="8">
    <source>
        <dbReference type="EMBL" id="KAE9032534.1"/>
    </source>
</evidence>
<keyword evidence="4" id="KW-0862">Zinc</keyword>
<reference evidence="8 9" key="1">
    <citation type="submission" date="2018-09" db="EMBL/GenBank/DDBJ databases">
        <title>Genomic investigation of the strawberry pathogen Phytophthora fragariae indicates pathogenicity is determined by transcriptional variation in three key races.</title>
        <authorList>
            <person name="Adams T.M."/>
            <person name="Armitage A.D."/>
            <person name="Sobczyk M.K."/>
            <person name="Bates H.J."/>
            <person name="Dunwell J.M."/>
            <person name="Nellist C.F."/>
            <person name="Harrison R.J."/>
        </authorList>
    </citation>
    <scope>NUCLEOTIDE SEQUENCE [LARGE SCALE GENOMIC DNA]</scope>
    <source>
        <strain evidence="8 9">SCRP249</strain>
    </source>
</reference>
<feature type="region of interest" description="Disordered" evidence="6">
    <location>
        <begin position="151"/>
        <end position="176"/>
    </location>
</feature>
<feature type="domain" description="HAT C-terminal dimerisation" evidence="7">
    <location>
        <begin position="59"/>
        <end position="128"/>
    </location>
</feature>
<dbReference type="Proteomes" id="UP000429607">
    <property type="component" value="Unassembled WGS sequence"/>
</dbReference>
<dbReference type="InterPro" id="IPR012337">
    <property type="entry name" value="RNaseH-like_sf"/>
</dbReference>
<evidence type="ECO:0000259" key="7">
    <source>
        <dbReference type="Pfam" id="PF05699"/>
    </source>
</evidence>
<keyword evidence="5" id="KW-0539">Nucleus</keyword>
<dbReference type="PANTHER" id="PTHR46481">
    <property type="entry name" value="ZINC FINGER BED DOMAIN-CONTAINING PROTEIN 4"/>
    <property type="match status" value="1"/>
</dbReference>
<dbReference type="Pfam" id="PF05699">
    <property type="entry name" value="Dimer_Tnp_hAT"/>
    <property type="match status" value="1"/>
</dbReference>
<keyword evidence="3" id="KW-0863">Zinc-finger</keyword>
<evidence type="ECO:0000256" key="1">
    <source>
        <dbReference type="ARBA" id="ARBA00004123"/>
    </source>
</evidence>
<dbReference type="GO" id="GO:0005634">
    <property type="term" value="C:nucleus"/>
    <property type="evidence" value="ECO:0007669"/>
    <property type="project" value="UniProtKB-SubCell"/>
</dbReference>
<evidence type="ECO:0000313" key="9">
    <source>
        <dbReference type="Proteomes" id="UP000429607"/>
    </source>
</evidence>
<dbReference type="InterPro" id="IPR052035">
    <property type="entry name" value="ZnF_BED_domain_contain"/>
</dbReference>
<dbReference type="AlphaFoldDB" id="A0A6A3MM74"/>
<evidence type="ECO:0000256" key="6">
    <source>
        <dbReference type="SAM" id="MobiDB-lite"/>
    </source>
</evidence>
<keyword evidence="2" id="KW-0479">Metal-binding</keyword>
<evidence type="ECO:0000256" key="3">
    <source>
        <dbReference type="ARBA" id="ARBA00022771"/>
    </source>
</evidence>
<dbReference type="SUPFAM" id="SSF53098">
    <property type="entry name" value="Ribonuclease H-like"/>
    <property type="match status" value="1"/>
</dbReference>
<proteinExistence type="predicted"/>
<sequence>MLDQTKSMVGHDSKKMIDAATCLARDLNMVDEEQEDAFHKQLQEFVLDKGRWQGEDRRSNDRYSPLNWWALPDIKYDLVQQFAKVLLSIPTSSASSERSWSIHGFIHTKLRNRLTPERVNKLVFVYTNIARKSEVYHIMYELFPDACDDCDSSDDSDSDEESNTLTTARSLPIPATDLPEGAATITALQGFQDANSFTTPVSHRRSPRSARTSYRTN</sequence>
<feature type="compositionally biased region" description="Acidic residues" evidence="6">
    <location>
        <begin position="151"/>
        <end position="162"/>
    </location>
</feature>
<accession>A0A6A3MM74</accession>
<name>A0A6A3MM74_9STRA</name>